<dbReference type="Proteomes" id="UP001311915">
    <property type="component" value="Unassembled WGS sequence"/>
</dbReference>
<evidence type="ECO:0000256" key="1">
    <source>
        <dbReference type="SAM" id="MobiDB-lite"/>
    </source>
</evidence>
<dbReference type="SUPFAM" id="SSF54001">
    <property type="entry name" value="Cysteine proteinases"/>
    <property type="match status" value="1"/>
</dbReference>
<dbReference type="InterPro" id="IPR038765">
    <property type="entry name" value="Papain-like_cys_pep_sf"/>
</dbReference>
<dbReference type="EMBL" id="JAWPEI010000026">
    <property type="protein sequence ID" value="KAK4707164.1"/>
    <property type="molecule type" value="Genomic_DNA"/>
</dbReference>
<gene>
    <name evidence="4" type="ORF">R3W88_033303</name>
</gene>
<protein>
    <recommendedName>
        <fullName evidence="3">DUF1985 domain-containing protein</fullName>
    </recommendedName>
</protein>
<feature type="transmembrane region" description="Helical" evidence="2">
    <location>
        <begin position="477"/>
        <end position="495"/>
    </location>
</feature>
<dbReference type="Pfam" id="PF09331">
    <property type="entry name" value="DUF1985"/>
    <property type="match status" value="1"/>
</dbReference>
<dbReference type="PANTHER" id="PTHR48302">
    <property type="entry name" value="ULP1 PROTEASE FAMILY, C-TERMINAL CATALYTIC DOMAIN CONTAINING PROTEIN"/>
    <property type="match status" value="1"/>
</dbReference>
<name>A0AAV9K3D2_9SOLN</name>
<organism evidence="4 5">
    <name type="scientific">Solanum pinnatisectum</name>
    <name type="common">tansyleaf nightshade</name>
    <dbReference type="NCBI Taxonomy" id="50273"/>
    <lineage>
        <taxon>Eukaryota</taxon>
        <taxon>Viridiplantae</taxon>
        <taxon>Streptophyta</taxon>
        <taxon>Embryophyta</taxon>
        <taxon>Tracheophyta</taxon>
        <taxon>Spermatophyta</taxon>
        <taxon>Magnoliopsida</taxon>
        <taxon>eudicotyledons</taxon>
        <taxon>Gunneridae</taxon>
        <taxon>Pentapetalae</taxon>
        <taxon>asterids</taxon>
        <taxon>lamiids</taxon>
        <taxon>Solanales</taxon>
        <taxon>Solanaceae</taxon>
        <taxon>Solanoideae</taxon>
        <taxon>Solaneae</taxon>
        <taxon>Solanum</taxon>
    </lineage>
</organism>
<comment type="caution">
    <text evidence="4">The sequence shown here is derived from an EMBL/GenBank/DDBJ whole genome shotgun (WGS) entry which is preliminary data.</text>
</comment>
<evidence type="ECO:0000313" key="4">
    <source>
        <dbReference type="EMBL" id="KAK4707164.1"/>
    </source>
</evidence>
<sequence>MSIGDVGIKLFRSTIFGPYLDIPKCNFQGQITKCLLHANGNILHFNIKEFALKTGLKCKGNIKDFIYPKSTPSRFFQRYFCDANTRNSQDALQMTIMYFVHTFILTQLGESSILIDEFLMVEDGRYQSYPWGQIAFIKLMKSLEHDFYLDKKMYHLSGMPYALNVWTYECASQVNSEITVKERNVIPRICNWMVVTVKPKFGMFMPSILSELIRKSTRDSGTSSPPPPKRRKKVAKSSFTISDESPAPTTNVHIFSHAEKVNSVNSDIEELKFFLKNYVDKKIENLEILIKENQSQLIQSLHSEDNQPQKVLSYIYENTHIDIEANLHEVTMNEDGDDRVQHNIRQLVPDPIRVDKSTPFKILQSPYLTSFGSNEKGNEKLDDDIHLMNQYIYTTINCLFKSHINNTYERYYNSHVHDSISTQEHIDRASAVSVHERSFHWVLIVFELKKRLIRVHDFALGSIKSTFRRDKKFIENYCIFLVLNHVQLIFIIYILHFCRDCGLYIATFAKFLSDQLKIPSDGFRPEYIRKRYAALLWSYGSDKAKGGYVSENDDPPKPKGLITPLAEEDLVHIE</sequence>
<evidence type="ECO:0000256" key="2">
    <source>
        <dbReference type="SAM" id="Phobius"/>
    </source>
</evidence>
<dbReference type="AlphaFoldDB" id="A0AAV9K3D2"/>
<feature type="region of interest" description="Disordered" evidence="1">
    <location>
        <begin position="215"/>
        <end position="246"/>
    </location>
</feature>
<dbReference type="PANTHER" id="PTHR48302:SF2">
    <property type="entry name" value="DUF1985 DOMAIN-CONTAINING PROTEIN"/>
    <property type="match status" value="1"/>
</dbReference>
<keyword evidence="2" id="KW-0472">Membrane</keyword>
<keyword evidence="2" id="KW-0812">Transmembrane</keyword>
<evidence type="ECO:0000313" key="5">
    <source>
        <dbReference type="Proteomes" id="UP001311915"/>
    </source>
</evidence>
<accession>A0AAV9K3D2</accession>
<dbReference type="Gene3D" id="3.40.395.10">
    <property type="entry name" value="Adenoviral Proteinase, Chain A"/>
    <property type="match status" value="1"/>
</dbReference>
<evidence type="ECO:0000259" key="3">
    <source>
        <dbReference type="Pfam" id="PF09331"/>
    </source>
</evidence>
<reference evidence="4 5" key="1">
    <citation type="submission" date="2023-10" db="EMBL/GenBank/DDBJ databases">
        <title>Genome-Wide Identification Analysis in wild type Solanum Pinnatisectum Reveals Some Genes Defensing Phytophthora Infestans.</title>
        <authorList>
            <person name="Sun C."/>
        </authorList>
    </citation>
    <scope>NUCLEOTIDE SEQUENCE [LARGE SCALE GENOMIC DNA]</scope>
    <source>
        <strain evidence="4">LQN</strain>
        <tissue evidence="4">Leaf</tissue>
    </source>
</reference>
<feature type="domain" description="DUF1985" evidence="3">
    <location>
        <begin position="33"/>
        <end position="142"/>
    </location>
</feature>
<proteinExistence type="predicted"/>
<keyword evidence="5" id="KW-1185">Reference proteome</keyword>
<keyword evidence="2" id="KW-1133">Transmembrane helix</keyword>
<dbReference type="InterPro" id="IPR015410">
    <property type="entry name" value="DUF1985"/>
</dbReference>